<evidence type="ECO:0000313" key="2">
    <source>
        <dbReference type="Proteomes" id="UP000626656"/>
    </source>
</evidence>
<accession>A0ABM8M769</accession>
<proteinExistence type="predicted"/>
<organism evidence="1 2">
    <name type="scientific">Bathymodiolus thermophilus thioautotrophic gill symbiont</name>
    <dbReference type="NCBI Taxonomy" id="2360"/>
    <lineage>
        <taxon>Bacteria</taxon>
        <taxon>Pseudomonadati</taxon>
        <taxon>Pseudomonadota</taxon>
        <taxon>Gammaproteobacteria</taxon>
        <taxon>sulfur-oxidizing symbionts</taxon>
    </lineage>
</organism>
<dbReference type="Proteomes" id="UP000626656">
    <property type="component" value="Unassembled WGS sequence"/>
</dbReference>
<evidence type="ECO:0000313" key="1">
    <source>
        <dbReference type="EMBL" id="CAB5499682.1"/>
    </source>
</evidence>
<protein>
    <submittedName>
        <fullName evidence="1">Uncharacterized protein</fullName>
    </submittedName>
</protein>
<keyword evidence="2" id="KW-1185">Reference proteome</keyword>
<dbReference type="EMBL" id="CAHJWF010000140">
    <property type="protein sequence ID" value="CAB5499682.1"/>
    <property type="molecule type" value="Genomic_DNA"/>
</dbReference>
<sequence>MQAKTQTLKMTIVSGLRIIDSNAQTGITWWNWTIIQNNSYIKELL</sequence>
<comment type="caution">
    <text evidence="1">The sequence shown here is derived from an EMBL/GenBank/DDBJ whole genome shotgun (WGS) entry which is preliminary data.</text>
</comment>
<reference evidence="1 2" key="1">
    <citation type="submission" date="2020-05" db="EMBL/GenBank/DDBJ databases">
        <authorList>
            <person name="Petersen J."/>
            <person name="Sayavedra L."/>
        </authorList>
    </citation>
    <scope>NUCLEOTIDE SEQUENCE [LARGE SCALE GENOMIC DNA]</scope>
    <source>
        <strain evidence="1">B azoricus SOX ET2 1586I</strain>
    </source>
</reference>
<gene>
    <name evidence="1" type="ORF">AZO1586I_533</name>
</gene>
<name>A0ABM8M769_9GAMM</name>